<feature type="chain" id="PRO_5036685475" evidence="1">
    <location>
        <begin position="26"/>
        <end position="190"/>
    </location>
</feature>
<protein>
    <submittedName>
        <fullName evidence="3">Chalcone isomerase</fullName>
    </submittedName>
</protein>
<dbReference type="InterPro" id="IPR036298">
    <property type="entry name" value="Chalcone_isomerase_sf"/>
</dbReference>
<dbReference type="AlphaFoldDB" id="A0A972FSR0"/>
<sequence length="190" mass="20418">MSTSRQLIRGLSLFLILSLPTGVMAKNIADVDVADTLDLGAQRLQLNGAGVRSKFFIDLYVGSLYLPQAETETEQVLEAPLAVIRLNITSGMISSQKMQAAIIEGFDKATHEDTGEIEAQIASFMALFGDEIKEGDQFTLAADKQLGVTAYKNGAPQATIAGDAFRRALLKIWLGDEPAQKSLKQAMLGG</sequence>
<organism evidence="3 4">
    <name type="scientific">Shewanella salipaludis</name>
    <dbReference type="NCBI Taxonomy" id="2723052"/>
    <lineage>
        <taxon>Bacteria</taxon>
        <taxon>Pseudomonadati</taxon>
        <taxon>Pseudomonadota</taxon>
        <taxon>Gammaproteobacteria</taxon>
        <taxon>Alteromonadales</taxon>
        <taxon>Shewanellaceae</taxon>
        <taxon>Shewanella</taxon>
    </lineage>
</organism>
<dbReference type="Pfam" id="PF16036">
    <property type="entry name" value="Chalcone_3"/>
    <property type="match status" value="1"/>
</dbReference>
<dbReference type="Proteomes" id="UP000737113">
    <property type="component" value="Unassembled WGS sequence"/>
</dbReference>
<feature type="domain" description="Chalcone isomerase" evidence="2">
    <location>
        <begin position="25"/>
        <end position="189"/>
    </location>
</feature>
<reference evidence="3" key="1">
    <citation type="submission" date="2020-04" db="EMBL/GenBank/DDBJ databases">
        <title>Description of Shewanella salipaludis sp. nov., isolated from a salt marsh.</title>
        <authorList>
            <person name="Park S."/>
            <person name="Yoon J.-H."/>
        </authorList>
    </citation>
    <scope>NUCLEOTIDE SEQUENCE</scope>
    <source>
        <strain evidence="3">SHSM-M6</strain>
    </source>
</reference>
<evidence type="ECO:0000313" key="4">
    <source>
        <dbReference type="Proteomes" id="UP000737113"/>
    </source>
</evidence>
<comment type="caution">
    <text evidence="3">The sequence shown here is derived from an EMBL/GenBank/DDBJ whole genome shotgun (WGS) entry which is preliminary data.</text>
</comment>
<keyword evidence="1" id="KW-0732">Signal</keyword>
<dbReference type="InterPro" id="IPR016087">
    <property type="entry name" value="Chalcone_isomerase"/>
</dbReference>
<proteinExistence type="predicted"/>
<dbReference type="GO" id="GO:0016872">
    <property type="term" value="F:intramolecular lyase activity"/>
    <property type="evidence" value="ECO:0007669"/>
    <property type="project" value="InterPro"/>
</dbReference>
<dbReference type="EMBL" id="JAAXYH010000006">
    <property type="protein sequence ID" value="NMH65523.1"/>
    <property type="molecule type" value="Genomic_DNA"/>
</dbReference>
<evidence type="ECO:0000313" key="3">
    <source>
        <dbReference type="EMBL" id="NMH65523.1"/>
    </source>
</evidence>
<dbReference type="InterPro" id="IPR016088">
    <property type="entry name" value="Chalcone_isomerase_3-sand"/>
</dbReference>
<dbReference type="SUPFAM" id="SSF54626">
    <property type="entry name" value="Chalcone isomerase"/>
    <property type="match status" value="1"/>
</dbReference>
<gene>
    <name evidence="3" type="ORF">HC757_10100</name>
</gene>
<keyword evidence="4" id="KW-1185">Reference proteome</keyword>
<evidence type="ECO:0000256" key="1">
    <source>
        <dbReference type="SAM" id="SignalP"/>
    </source>
</evidence>
<dbReference type="RefSeq" id="WP_169564224.1">
    <property type="nucleotide sequence ID" value="NZ_JAAXYH010000006.1"/>
</dbReference>
<keyword evidence="3" id="KW-0413">Isomerase</keyword>
<feature type="signal peptide" evidence="1">
    <location>
        <begin position="1"/>
        <end position="25"/>
    </location>
</feature>
<evidence type="ECO:0000259" key="2">
    <source>
        <dbReference type="Pfam" id="PF16036"/>
    </source>
</evidence>
<accession>A0A972FSR0</accession>
<dbReference type="Gene3D" id="3.50.70.10">
    <property type="match status" value="1"/>
</dbReference>
<name>A0A972FSR0_9GAMM</name>